<evidence type="ECO:0000256" key="2">
    <source>
        <dbReference type="PROSITE-ProRule" id="PRU01161"/>
    </source>
</evidence>
<evidence type="ECO:0000313" key="4">
    <source>
        <dbReference type="EMBL" id="QKG71574.1"/>
    </source>
</evidence>
<dbReference type="InterPro" id="IPR002641">
    <property type="entry name" value="PNPLA_dom"/>
</dbReference>
<proteinExistence type="predicted"/>
<dbReference type="NCBIfam" id="TIGR03607">
    <property type="entry name" value="patatin-like protein"/>
    <property type="match status" value="1"/>
</dbReference>
<dbReference type="GO" id="GO:0016787">
    <property type="term" value="F:hydrolase activity"/>
    <property type="evidence" value="ECO:0007669"/>
    <property type="project" value="UniProtKB-UniRule"/>
</dbReference>
<dbReference type="Proteomes" id="UP000504693">
    <property type="component" value="Chromosome"/>
</dbReference>
<feature type="active site" description="Nucleophile" evidence="2">
    <location>
        <position position="79"/>
    </location>
</feature>
<comment type="caution">
    <text evidence="2">Lacks conserved residue(s) required for the propagation of feature annotation.</text>
</comment>
<feature type="active site" description="Proton acceptor" evidence="2">
    <location>
        <position position="319"/>
    </location>
</feature>
<keyword evidence="2" id="KW-0442">Lipid degradation</keyword>
<dbReference type="Gene3D" id="3.40.1090.10">
    <property type="entry name" value="Cytosolic phospholipase A2 catalytic domain"/>
    <property type="match status" value="1"/>
</dbReference>
<feature type="short sequence motif" description="GXSXG" evidence="2">
    <location>
        <begin position="77"/>
        <end position="81"/>
    </location>
</feature>
<dbReference type="RefSeq" id="WP_173214626.1">
    <property type="nucleotide sequence ID" value="NZ_CP053921.1"/>
</dbReference>
<organism evidence="4 5">
    <name type="scientific">Erythrobacter mangrovi</name>
    <dbReference type="NCBI Taxonomy" id="2739433"/>
    <lineage>
        <taxon>Bacteria</taxon>
        <taxon>Pseudomonadati</taxon>
        <taxon>Pseudomonadota</taxon>
        <taxon>Alphaproteobacteria</taxon>
        <taxon>Sphingomonadales</taxon>
        <taxon>Erythrobacteraceae</taxon>
        <taxon>Erythrobacter/Porphyrobacter group</taxon>
        <taxon>Erythrobacter</taxon>
    </lineage>
</organism>
<dbReference type="EMBL" id="CP053921">
    <property type="protein sequence ID" value="QKG71574.1"/>
    <property type="molecule type" value="Genomic_DNA"/>
</dbReference>
<evidence type="ECO:0000256" key="1">
    <source>
        <dbReference type="ARBA" id="ARBA00023098"/>
    </source>
</evidence>
<dbReference type="PROSITE" id="PS51635">
    <property type="entry name" value="PNPLA"/>
    <property type="match status" value="1"/>
</dbReference>
<dbReference type="Pfam" id="PF01734">
    <property type="entry name" value="Patatin"/>
    <property type="match status" value="1"/>
</dbReference>
<evidence type="ECO:0000313" key="5">
    <source>
        <dbReference type="Proteomes" id="UP000504693"/>
    </source>
</evidence>
<reference evidence="4 5" key="1">
    <citation type="submission" date="2020-05" db="EMBL/GenBank/DDBJ databases">
        <title>Erythrobacter mangrovi sp. nov., isolated from rhizosphere soil of mangrove plant (Kandelia candel).</title>
        <authorList>
            <person name="Ye Y.H."/>
        </authorList>
    </citation>
    <scope>NUCLEOTIDE SEQUENCE [LARGE SCALE GENOMIC DNA]</scope>
    <source>
        <strain evidence="4 5">EB310</strain>
    </source>
</reference>
<sequence length="782" mass="87743">MRQKELRIALVCYGGVSLAIYMHGVTRELWQLSRASRDFHQEDAPRSGVDAVYRSLLEHVAEAHGLRLRVLPDIMSGASAGGINAIFLAQAIYSGQSLEPLTDLWLEIADVDQLVDPEAKPTWRMSKLYAQPFADWLLSRPGSDIAHTVAPETRKEVRRKMSHLIRGRWFEPPFSGIGFSCMLERAFSAMEATAAEAPLLPPGHPLDLYVTATDFHGYLELLRLHSPPVVEDTEHRTPITFRVRTPATGGESLTNPIELVFAARATASFPGAFPPLRLDEMDQLIRRSGRAWPGRDAFLERIIPVHVDRGTVEGVSLIDGSVLVNKPFAGAISALPGRPAQREVDRRFVYIDPRPDRSSNRGGGPNEPVGFFSAIFGSLSTIPREQPIRDNLEQLDQQSREAERTSRIVATLRPQVDAAVEKLFGLTLFLDSPTPARLGAWRRKAQQAAAEQAGYAFHSYAQAKFSGIVMRLARLILDAAPKLMLDDPAPIEAVLREELARRGLDMLADPSGGATDQAIAFFREHDVGFRIRRLRLLARRLARDWEADPEIDDEALGDARDAVYRILALYFEKEGLSAMGPAFEPIAENVLRDPGTLLDMLEAKRLLPEVDDRAEVMLSSLLETMPKNLRRRMLFGYLGFPFYDVATLPLLRNDSLTEFDAVKVDRISPDDARSIREGGTQATLRGIEFYNFGAFFSRAYRENDYLWGRLHGCERMIDLVCSTTPDRMDDSTCRRFKHDAFHAILDEEQSMRRCSQKLIDTLRREVNERLGGPGEPSPRKRP</sequence>
<dbReference type="InterPro" id="IPR019894">
    <property type="entry name" value="Patatin-related_protein"/>
</dbReference>
<keyword evidence="5" id="KW-1185">Reference proteome</keyword>
<feature type="domain" description="PNPLA" evidence="3">
    <location>
        <begin position="10"/>
        <end position="332"/>
    </location>
</feature>
<accession>A0A7D3XQZ4</accession>
<keyword evidence="2" id="KW-0378">Hydrolase</keyword>
<dbReference type="Pfam" id="PF11856">
    <property type="entry name" value="DUF3376"/>
    <property type="match status" value="1"/>
</dbReference>
<dbReference type="AlphaFoldDB" id="A0A7D3XQZ4"/>
<protein>
    <submittedName>
        <fullName evidence="4">Patatin-like protein</fullName>
    </submittedName>
</protein>
<keyword evidence="1 2" id="KW-0443">Lipid metabolism</keyword>
<dbReference type="KEGG" id="emv:HQR01_09480"/>
<dbReference type="InterPro" id="IPR016035">
    <property type="entry name" value="Acyl_Trfase/lysoPLipase"/>
</dbReference>
<dbReference type="InterPro" id="IPR024282">
    <property type="entry name" value="DUF3376"/>
</dbReference>
<name>A0A7D3XQZ4_9SPHN</name>
<evidence type="ECO:0000259" key="3">
    <source>
        <dbReference type="PROSITE" id="PS51635"/>
    </source>
</evidence>
<dbReference type="SUPFAM" id="SSF52151">
    <property type="entry name" value="FabD/lysophospholipase-like"/>
    <property type="match status" value="1"/>
</dbReference>
<dbReference type="GO" id="GO:0016042">
    <property type="term" value="P:lipid catabolic process"/>
    <property type="evidence" value="ECO:0007669"/>
    <property type="project" value="UniProtKB-UniRule"/>
</dbReference>
<gene>
    <name evidence="4" type="ORF">HQR01_09480</name>
</gene>